<organism evidence="2 3">
    <name type="scientific">Cotesia glomerata</name>
    <name type="common">Lepidopteran parasitic wasp</name>
    <name type="synonym">Apanteles glomeratus</name>
    <dbReference type="NCBI Taxonomy" id="32391"/>
    <lineage>
        <taxon>Eukaryota</taxon>
        <taxon>Metazoa</taxon>
        <taxon>Ecdysozoa</taxon>
        <taxon>Arthropoda</taxon>
        <taxon>Hexapoda</taxon>
        <taxon>Insecta</taxon>
        <taxon>Pterygota</taxon>
        <taxon>Neoptera</taxon>
        <taxon>Endopterygota</taxon>
        <taxon>Hymenoptera</taxon>
        <taxon>Apocrita</taxon>
        <taxon>Ichneumonoidea</taxon>
        <taxon>Braconidae</taxon>
        <taxon>Microgastrinae</taxon>
        <taxon>Cotesia</taxon>
    </lineage>
</organism>
<name>A0AAV7HM37_COTGL</name>
<sequence length="317" mass="36276">MSRQITVVGDNLPVYFILGLHLSWKVEVESGWASFAIPEAGPGFARAEVKVLVCLWSCLLCLGCRSQVTSRNANGNRSRSRSTSRSRGIKNQRMASQPRRESCTYSFNENASVQRESNVTNERSSPRALYQLSRAIIVFQTSCRGRAQATLDLDNIPRAIAILLLPGTPAQQELKSPFNELCFAIYSCTILHYGSCRGTEQQQEIERERGDDNSSKLKHLAKAVLHRLYSRTECWVEYRVCSILTTDITSYYDTAIICTIPITVMYDVLCFIYDEFVFCYYYEALMFNVRLYCYSTHGLRKLRYGFMLLKQAVLDLW</sequence>
<evidence type="ECO:0000313" key="3">
    <source>
        <dbReference type="Proteomes" id="UP000826195"/>
    </source>
</evidence>
<evidence type="ECO:0000313" key="2">
    <source>
        <dbReference type="EMBL" id="KAH0540931.1"/>
    </source>
</evidence>
<dbReference type="EMBL" id="JAHXZJ010002609">
    <property type="protein sequence ID" value="KAH0540931.1"/>
    <property type="molecule type" value="Genomic_DNA"/>
</dbReference>
<dbReference type="Proteomes" id="UP000826195">
    <property type="component" value="Unassembled WGS sequence"/>
</dbReference>
<gene>
    <name evidence="2" type="ORF">KQX54_020574</name>
</gene>
<reference evidence="2 3" key="1">
    <citation type="journal article" date="2021" name="J. Hered.">
        <title>A chromosome-level genome assembly of the parasitoid wasp, Cotesia glomerata (Hymenoptera: Braconidae).</title>
        <authorList>
            <person name="Pinto B.J."/>
            <person name="Weis J.J."/>
            <person name="Gamble T."/>
            <person name="Ode P.J."/>
            <person name="Paul R."/>
            <person name="Zaspel J.M."/>
        </authorList>
    </citation>
    <scope>NUCLEOTIDE SEQUENCE [LARGE SCALE GENOMIC DNA]</scope>
    <source>
        <strain evidence="2">CgM1</strain>
    </source>
</reference>
<accession>A0AAV7HM37</accession>
<comment type="caution">
    <text evidence="2">The sequence shown here is derived from an EMBL/GenBank/DDBJ whole genome shotgun (WGS) entry which is preliminary data.</text>
</comment>
<protein>
    <recommendedName>
        <fullName evidence="4">Odorant receptor</fullName>
    </recommendedName>
</protein>
<evidence type="ECO:0000256" key="1">
    <source>
        <dbReference type="SAM" id="MobiDB-lite"/>
    </source>
</evidence>
<evidence type="ECO:0008006" key="4">
    <source>
        <dbReference type="Google" id="ProtNLM"/>
    </source>
</evidence>
<dbReference type="AlphaFoldDB" id="A0AAV7HM37"/>
<feature type="compositionally biased region" description="Basic residues" evidence="1">
    <location>
        <begin position="78"/>
        <end position="90"/>
    </location>
</feature>
<keyword evidence="3" id="KW-1185">Reference proteome</keyword>
<proteinExistence type="predicted"/>
<feature type="region of interest" description="Disordered" evidence="1">
    <location>
        <begin position="70"/>
        <end position="102"/>
    </location>
</feature>